<organism evidence="9 10">
    <name type="scientific">Colletotrichum spinosum</name>
    <dbReference type="NCBI Taxonomy" id="1347390"/>
    <lineage>
        <taxon>Eukaryota</taxon>
        <taxon>Fungi</taxon>
        <taxon>Dikarya</taxon>
        <taxon>Ascomycota</taxon>
        <taxon>Pezizomycotina</taxon>
        <taxon>Sordariomycetes</taxon>
        <taxon>Hypocreomycetidae</taxon>
        <taxon>Glomerellales</taxon>
        <taxon>Glomerellaceae</taxon>
        <taxon>Colletotrichum</taxon>
        <taxon>Colletotrichum orbiculare species complex</taxon>
    </lineage>
</organism>
<evidence type="ECO:0000256" key="6">
    <source>
        <dbReference type="SAM" id="MobiDB-lite"/>
    </source>
</evidence>
<dbReference type="PANTHER" id="PTHR33048:SF47">
    <property type="entry name" value="INTEGRAL MEMBRANE PROTEIN-RELATED"/>
    <property type="match status" value="1"/>
</dbReference>
<evidence type="ECO:0000256" key="2">
    <source>
        <dbReference type="ARBA" id="ARBA00022692"/>
    </source>
</evidence>
<comment type="similarity">
    <text evidence="5">Belongs to the SAT4 family.</text>
</comment>
<feature type="transmembrane region" description="Helical" evidence="7">
    <location>
        <begin position="237"/>
        <end position="256"/>
    </location>
</feature>
<keyword evidence="3 7" id="KW-1133">Transmembrane helix</keyword>
<feature type="transmembrane region" description="Helical" evidence="7">
    <location>
        <begin position="162"/>
        <end position="185"/>
    </location>
</feature>
<dbReference type="InterPro" id="IPR049326">
    <property type="entry name" value="Rhodopsin_dom_fungi"/>
</dbReference>
<protein>
    <submittedName>
        <fullName evidence="9">Satratoxin biosynthesis SC1 cluster protein 4</fullName>
    </submittedName>
</protein>
<comment type="subcellular location">
    <subcellularLocation>
        <location evidence="1">Membrane</location>
        <topology evidence="1">Multi-pass membrane protein</topology>
    </subcellularLocation>
</comment>
<feature type="transmembrane region" description="Helical" evidence="7">
    <location>
        <begin position="82"/>
        <end position="104"/>
    </location>
</feature>
<keyword evidence="2 7" id="KW-0812">Transmembrane</keyword>
<dbReference type="AlphaFoldDB" id="A0A4R8QF88"/>
<evidence type="ECO:0000256" key="4">
    <source>
        <dbReference type="ARBA" id="ARBA00023136"/>
    </source>
</evidence>
<feature type="region of interest" description="Disordered" evidence="6">
    <location>
        <begin position="322"/>
        <end position="354"/>
    </location>
</feature>
<dbReference type="EMBL" id="QAPG01000076">
    <property type="protein sequence ID" value="TDZ32573.1"/>
    <property type="molecule type" value="Genomic_DNA"/>
</dbReference>
<evidence type="ECO:0000313" key="10">
    <source>
        <dbReference type="Proteomes" id="UP000295083"/>
    </source>
</evidence>
<accession>A0A4R8QF88</accession>
<dbReference type="InterPro" id="IPR052337">
    <property type="entry name" value="SAT4-like"/>
</dbReference>
<evidence type="ECO:0000256" key="1">
    <source>
        <dbReference type="ARBA" id="ARBA00004141"/>
    </source>
</evidence>
<feature type="transmembrane region" description="Helical" evidence="7">
    <location>
        <begin position="197"/>
        <end position="217"/>
    </location>
</feature>
<evidence type="ECO:0000256" key="3">
    <source>
        <dbReference type="ARBA" id="ARBA00022989"/>
    </source>
</evidence>
<dbReference type="Proteomes" id="UP000295083">
    <property type="component" value="Unassembled WGS sequence"/>
</dbReference>
<dbReference type="GO" id="GO:0016020">
    <property type="term" value="C:membrane"/>
    <property type="evidence" value="ECO:0007669"/>
    <property type="project" value="UniProtKB-SubCell"/>
</dbReference>
<feature type="domain" description="Rhodopsin" evidence="8">
    <location>
        <begin position="26"/>
        <end position="261"/>
    </location>
</feature>
<gene>
    <name evidence="9" type="ORF">C8035_v011574</name>
</gene>
<dbReference type="Pfam" id="PF20684">
    <property type="entry name" value="Fung_rhodopsin"/>
    <property type="match status" value="1"/>
</dbReference>
<sequence>MGVESALSTYVTAIVFTAFSGVLVALRLYTRVFVVRNVGVDDYLIPAALVSSIGLCISLVNQVNHGLGTSSDAISDERLMKFLQYLWSTILTYNLALFFCKLSIIMSYLRVFQIPTTQKICKGMLVVLAIYGAWTIFGSIFQCIPVQAFWGAGQGKCLNQQVFWFSNAGLNIATDIATCAIPIPLIKSLQISRKQKIALMMVFAVGGFVCITSIIRLSSLYEVTTSTDLLKNGVHVATWSGIEANIAIACASVPALKPLVTKLFPKLLSSTHRSNGPSGQAYNAMKGGESHQMKAMQSRRRGTQVDQKIAIETKIEIVSRNGSETDLVRPGGSATVAECYSSEERPPAQGRDMV</sequence>
<evidence type="ECO:0000256" key="7">
    <source>
        <dbReference type="SAM" id="Phobius"/>
    </source>
</evidence>
<dbReference type="PANTHER" id="PTHR33048">
    <property type="entry name" value="PTH11-LIKE INTEGRAL MEMBRANE PROTEIN (AFU_ORTHOLOGUE AFUA_5G11245)"/>
    <property type="match status" value="1"/>
</dbReference>
<feature type="transmembrane region" description="Helical" evidence="7">
    <location>
        <begin position="6"/>
        <end position="30"/>
    </location>
</feature>
<comment type="caution">
    <text evidence="9">The sequence shown here is derived from an EMBL/GenBank/DDBJ whole genome shotgun (WGS) entry which is preliminary data.</text>
</comment>
<evidence type="ECO:0000313" key="9">
    <source>
        <dbReference type="EMBL" id="TDZ32573.1"/>
    </source>
</evidence>
<keyword evidence="10" id="KW-1185">Reference proteome</keyword>
<proteinExistence type="inferred from homology"/>
<name>A0A4R8QF88_9PEZI</name>
<feature type="transmembrane region" description="Helical" evidence="7">
    <location>
        <begin position="42"/>
        <end position="62"/>
    </location>
</feature>
<feature type="transmembrane region" description="Helical" evidence="7">
    <location>
        <begin position="125"/>
        <end position="150"/>
    </location>
</feature>
<evidence type="ECO:0000256" key="5">
    <source>
        <dbReference type="ARBA" id="ARBA00038359"/>
    </source>
</evidence>
<reference evidence="9 10" key="1">
    <citation type="submission" date="2018-11" db="EMBL/GenBank/DDBJ databases">
        <title>Genome sequence and assembly of Colletotrichum spinosum.</title>
        <authorList>
            <person name="Gan P."/>
            <person name="Shirasu K."/>
        </authorList>
    </citation>
    <scope>NUCLEOTIDE SEQUENCE [LARGE SCALE GENOMIC DNA]</scope>
    <source>
        <strain evidence="9 10">CBS 515.97</strain>
    </source>
</reference>
<evidence type="ECO:0000259" key="8">
    <source>
        <dbReference type="Pfam" id="PF20684"/>
    </source>
</evidence>
<keyword evidence="4 7" id="KW-0472">Membrane</keyword>